<dbReference type="GO" id="GO:0043200">
    <property type="term" value="P:response to amino acid"/>
    <property type="evidence" value="ECO:0007669"/>
    <property type="project" value="TreeGrafter"/>
</dbReference>
<dbReference type="InterPro" id="IPR036390">
    <property type="entry name" value="WH_DNA-bd_sf"/>
</dbReference>
<accession>A0A9X1DG77</accession>
<dbReference type="CDD" id="cd00090">
    <property type="entry name" value="HTH_ARSR"/>
    <property type="match status" value="1"/>
</dbReference>
<evidence type="ECO:0000313" key="5">
    <source>
        <dbReference type="EMBL" id="MBT2189263.1"/>
    </source>
</evidence>
<dbReference type="PANTHER" id="PTHR30154:SF46">
    <property type="entry name" value="TRANSCRIPTIONAL REGULATORY PROTEIN"/>
    <property type="match status" value="1"/>
</dbReference>
<dbReference type="Pfam" id="PF01037">
    <property type="entry name" value="AsnC_trans_reg"/>
    <property type="match status" value="1"/>
</dbReference>
<dbReference type="Pfam" id="PF13412">
    <property type="entry name" value="HTH_24"/>
    <property type="match status" value="1"/>
</dbReference>
<dbReference type="GO" id="GO:0005829">
    <property type="term" value="C:cytosol"/>
    <property type="evidence" value="ECO:0007669"/>
    <property type="project" value="TreeGrafter"/>
</dbReference>
<dbReference type="PRINTS" id="PR00033">
    <property type="entry name" value="HTHASNC"/>
</dbReference>
<evidence type="ECO:0000256" key="1">
    <source>
        <dbReference type="ARBA" id="ARBA00023015"/>
    </source>
</evidence>
<keyword evidence="3" id="KW-0804">Transcription</keyword>
<dbReference type="InterPro" id="IPR019888">
    <property type="entry name" value="Tscrpt_reg_AsnC-like"/>
</dbReference>
<dbReference type="InterPro" id="IPR036388">
    <property type="entry name" value="WH-like_DNA-bd_sf"/>
</dbReference>
<evidence type="ECO:0000259" key="4">
    <source>
        <dbReference type="PROSITE" id="PS50956"/>
    </source>
</evidence>
<dbReference type="GO" id="GO:0006355">
    <property type="term" value="P:regulation of DNA-templated transcription"/>
    <property type="evidence" value="ECO:0007669"/>
    <property type="project" value="UniProtKB-ARBA"/>
</dbReference>
<dbReference type="InterPro" id="IPR011008">
    <property type="entry name" value="Dimeric_a/b-barrel"/>
</dbReference>
<dbReference type="PANTHER" id="PTHR30154">
    <property type="entry name" value="LEUCINE-RESPONSIVE REGULATORY PROTEIN"/>
    <property type="match status" value="1"/>
</dbReference>
<dbReference type="RefSeq" id="WP_214625517.1">
    <property type="nucleotide sequence ID" value="NZ_JAHGAW010000016.1"/>
</dbReference>
<dbReference type="PROSITE" id="PS50956">
    <property type="entry name" value="HTH_ASNC_2"/>
    <property type="match status" value="1"/>
</dbReference>
<keyword evidence="2" id="KW-0238">DNA-binding</keyword>
<dbReference type="SUPFAM" id="SSF46785">
    <property type="entry name" value="Winged helix' DNA-binding domain"/>
    <property type="match status" value="1"/>
</dbReference>
<protein>
    <submittedName>
        <fullName evidence="5">Lrp/AsnC family transcriptional regulator</fullName>
    </submittedName>
</protein>
<dbReference type="SMART" id="SM00344">
    <property type="entry name" value="HTH_ASNC"/>
    <property type="match status" value="1"/>
</dbReference>
<dbReference type="InterPro" id="IPR011991">
    <property type="entry name" value="ArsR-like_HTH"/>
</dbReference>
<evidence type="ECO:0000313" key="6">
    <source>
        <dbReference type="Proteomes" id="UP001138757"/>
    </source>
</evidence>
<sequence length="164" mass="18062">MNVLDRADGKIVKALCANARTPVLQIAQLVNLSQPACSRRIQMLEQHGIVTGYEAVLDLRALGFKVTALVDIQLRSQSEDDMSAFEAAVTEHPQIVECMLVSGEQDYRLKVIARDLEDYEHVHRTALSRLPGVVRIASSFALRLVSSRHSVDAIFEAASLHPSA</sequence>
<dbReference type="AlphaFoldDB" id="A0A9X1DG77"/>
<dbReference type="Proteomes" id="UP001138757">
    <property type="component" value="Unassembled WGS sequence"/>
</dbReference>
<gene>
    <name evidence="5" type="ORF">KK488_20120</name>
</gene>
<dbReference type="EMBL" id="JAHGAW010000016">
    <property type="protein sequence ID" value="MBT2189263.1"/>
    <property type="molecule type" value="Genomic_DNA"/>
</dbReference>
<proteinExistence type="predicted"/>
<dbReference type="Gene3D" id="3.30.70.920">
    <property type="match status" value="1"/>
</dbReference>
<evidence type="ECO:0000256" key="3">
    <source>
        <dbReference type="ARBA" id="ARBA00023163"/>
    </source>
</evidence>
<dbReference type="GO" id="GO:0043565">
    <property type="term" value="F:sequence-specific DNA binding"/>
    <property type="evidence" value="ECO:0007669"/>
    <property type="project" value="InterPro"/>
</dbReference>
<dbReference type="InterPro" id="IPR019887">
    <property type="entry name" value="Tscrpt_reg_AsnC/Lrp_C"/>
</dbReference>
<keyword evidence="6" id="KW-1185">Reference proteome</keyword>
<evidence type="ECO:0000256" key="2">
    <source>
        <dbReference type="ARBA" id="ARBA00023125"/>
    </source>
</evidence>
<dbReference type="InterPro" id="IPR000485">
    <property type="entry name" value="AsnC-type_HTH_dom"/>
</dbReference>
<keyword evidence="1" id="KW-0805">Transcription regulation</keyword>
<dbReference type="SUPFAM" id="SSF54909">
    <property type="entry name" value="Dimeric alpha+beta barrel"/>
    <property type="match status" value="1"/>
</dbReference>
<reference evidence="5" key="1">
    <citation type="submission" date="2021-05" db="EMBL/GenBank/DDBJ databases">
        <title>Genome of Sphingobium sp. strain.</title>
        <authorList>
            <person name="Fan R."/>
        </authorList>
    </citation>
    <scope>NUCLEOTIDE SEQUENCE</scope>
    <source>
        <strain evidence="5">H33</strain>
    </source>
</reference>
<feature type="domain" description="HTH asnC-type" evidence="4">
    <location>
        <begin position="4"/>
        <end position="65"/>
    </location>
</feature>
<dbReference type="InterPro" id="IPR019885">
    <property type="entry name" value="Tscrpt_reg_HTH_AsnC-type_CS"/>
</dbReference>
<name>A0A9X1DG77_9SPHN</name>
<dbReference type="Gene3D" id="1.10.10.10">
    <property type="entry name" value="Winged helix-like DNA-binding domain superfamily/Winged helix DNA-binding domain"/>
    <property type="match status" value="1"/>
</dbReference>
<organism evidence="5 6">
    <name type="scientific">Sphingobium nicotianae</name>
    <dbReference type="NCBI Taxonomy" id="2782607"/>
    <lineage>
        <taxon>Bacteria</taxon>
        <taxon>Pseudomonadati</taxon>
        <taxon>Pseudomonadota</taxon>
        <taxon>Alphaproteobacteria</taxon>
        <taxon>Sphingomonadales</taxon>
        <taxon>Sphingomonadaceae</taxon>
        <taxon>Sphingobium</taxon>
    </lineage>
</organism>
<dbReference type="PROSITE" id="PS00519">
    <property type="entry name" value="HTH_ASNC_1"/>
    <property type="match status" value="1"/>
</dbReference>
<comment type="caution">
    <text evidence="5">The sequence shown here is derived from an EMBL/GenBank/DDBJ whole genome shotgun (WGS) entry which is preliminary data.</text>
</comment>